<proteinExistence type="predicted"/>
<dbReference type="Proteomes" id="UP000306552">
    <property type="component" value="Unassembled WGS sequence"/>
</dbReference>
<dbReference type="OrthoDB" id="648347at2"/>
<evidence type="ECO:0000313" key="3">
    <source>
        <dbReference type="Proteomes" id="UP000306552"/>
    </source>
</evidence>
<sequence>MKLNKLFLALMTIVCFSWANAQERGLPIYKDYLTDNWYLIHPSMAGASKFDKVRVTGRQAWFDVDDAPNLQTISANVRAGDNVGLGGIFFNDENGRFSQVGGYLTFAYHLRFSSNQELNQLSFGASVGVIQETLDETDIDVVNNPDPIISGAAQSETFFNADIGVSYNFQEFFIHGTVKNIIPQEREIFTEVFETDNQRQYLLSSGYNFYIRNSDWTIQPSAMFQLKEFTEESNIDINAKAFYNTDFGQVWGGLSYRRSLDGAEFTSDGQTLDSQKLNTISPFLGITVNNFVFAYTYTYQPDDIVLTNSGFHQLTLGYNFGKRSTKYKCNCPAVNQ</sequence>
<evidence type="ECO:0000313" key="2">
    <source>
        <dbReference type="EMBL" id="TKS55466.1"/>
    </source>
</evidence>
<dbReference type="NCBIfam" id="TIGR03519">
    <property type="entry name" value="T9SS_PorP_fam"/>
    <property type="match status" value="1"/>
</dbReference>
<dbReference type="AlphaFoldDB" id="A0A4U5TNL6"/>
<keyword evidence="3" id="KW-1185">Reference proteome</keyword>
<dbReference type="Pfam" id="PF11751">
    <property type="entry name" value="PorP_SprF"/>
    <property type="match status" value="1"/>
</dbReference>
<protein>
    <submittedName>
        <fullName evidence="2">Type IX secretion system membrane protein PorP/SprF</fullName>
    </submittedName>
</protein>
<dbReference type="RefSeq" id="WP_138932836.1">
    <property type="nucleotide sequence ID" value="NZ_SWMU01000006.1"/>
</dbReference>
<feature type="signal peptide" evidence="1">
    <location>
        <begin position="1"/>
        <end position="21"/>
    </location>
</feature>
<keyword evidence="1" id="KW-0732">Signal</keyword>
<evidence type="ECO:0000256" key="1">
    <source>
        <dbReference type="SAM" id="SignalP"/>
    </source>
</evidence>
<comment type="caution">
    <text evidence="2">The sequence shown here is derived from an EMBL/GenBank/DDBJ whole genome shotgun (WGS) entry which is preliminary data.</text>
</comment>
<accession>A0A4U5TNL6</accession>
<name>A0A4U5TNL6_9FLAO</name>
<reference evidence="2 3" key="1">
    <citation type="submission" date="2019-04" db="EMBL/GenBank/DDBJ databases">
        <title>Psychroflexus halotolerans sp. nov., isolated from a marine solar saltern.</title>
        <authorList>
            <person name="Feng X."/>
        </authorList>
    </citation>
    <scope>NUCLEOTIDE SEQUENCE [LARGE SCALE GENOMIC DNA]</scope>
    <source>
        <strain evidence="2 3">WDS2C27</strain>
    </source>
</reference>
<dbReference type="InterPro" id="IPR019861">
    <property type="entry name" value="PorP/SprF_Bacteroidetes"/>
</dbReference>
<gene>
    <name evidence="2" type="ORF">FCN74_11935</name>
</gene>
<feature type="chain" id="PRO_5020735025" evidence="1">
    <location>
        <begin position="22"/>
        <end position="336"/>
    </location>
</feature>
<organism evidence="2 3">
    <name type="scientific">Mesohalobacter halotolerans</name>
    <dbReference type="NCBI Taxonomy" id="1883405"/>
    <lineage>
        <taxon>Bacteria</taxon>
        <taxon>Pseudomonadati</taxon>
        <taxon>Bacteroidota</taxon>
        <taxon>Flavobacteriia</taxon>
        <taxon>Flavobacteriales</taxon>
        <taxon>Flavobacteriaceae</taxon>
        <taxon>Mesohalobacter</taxon>
    </lineage>
</organism>
<dbReference type="EMBL" id="SWMU01000006">
    <property type="protein sequence ID" value="TKS55466.1"/>
    <property type="molecule type" value="Genomic_DNA"/>
</dbReference>